<evidence type="ECO:0000259" key="8">
    <source>
        <dbReference type="SMART" id="SM01383"/>
    </source>
</evidence>
<keyword evidence="2 5" id="KW-0689">Ribosomal protein</keyword>
<dbReference type="SMART" id="SM01383">
    <property type="entry name" value="Ribosomal_L2"/>
    <property type="match status" value="1"/>
</dbReference>
<dbReference type="FunFam" id="4.10.950.10:FF:000001">
    <property type="entry name" value="50S ribosomal protein L2"/>
    <property type="match status" value="1"/>
</dbReference>
<comment type="function">
    <text evidence="5">One of the primary rRNA binding proteins. Required for association of the 30S and 50S subunits to form the 70S ribosome, for tRNA binding and peptide bond formation. It has been suggested to have peptidyltransferase activity; this is somewhat controversial. Makes several contacts with the 16S rRNA in the 70S ribosome.</text>
</comment>
<dbReference type="GO" id="GO:0003735">
    <property type="term" value="F:structural constituent of ribosome"/>
    <property type="evidence" value="ECO:0007669"/>
    <property type="project" value="InterPro"/>
</dbReference>
<evidence type="ECO:0000313" key="9">
    <source>
        <dbReference type="EMBL" id="OGK16484.1"/>
    </source>
</evidence>
<feature type="compositionally biased region" description="Basic residues" evidence="6">
    <location>
        <begin position="247"/>
        <end position="256"/>
    </location>
</feature>
<dbReference type="InterPro" id="IPR012340">
    <property type="entry name" value="NA-bd_OB-fold"/>
</dbReference>
<dbReference type="Pfam" id="PF00181">
    <property type="entry name" value="Ribosomal_L2_N"/>
    <property type="match status" value="1"/>
</dbReference>
<dbReference type="InterPro" id="IPR014722">
    <property type="entry name" value="Rib_uL2_dom2"/>
</dbReference>
<feature type="domain" description="Large ribosomal subunit protein uL2 C-terminal" evidence="7">
    <location>
        <begin position="118"/>
        <end position="246"/>
    </location>
</feature>
<keyword evidence="3 5" id="KW-0687">Ribonucleoprotein</keyword>
<name>A0A1F7GCA3_9BACT</name>
<feature type="region of interest" description="Disordered" evidence="6">
    <location>
        <begin position="215"/>
        <end position="267"/>
    </location>
</feature>
<dbReference type="GO" id="GO:0015934">
    <property type="term" value="C:large ribosomal subunit"/>
    <property type="evidence" value="ECO:0007669"/>
    <property type="project" value="InterPro"/>
</dbReference>
<dbReference type="FunFam" id="2.30.30.30:FF:000001">
    <property type="entry name" value="50S ribosomal protein L2"/>
    <property type="match status" value="1"/>
</dbReference>
<dbReference type="EMBL" id="MFZF01000016">
    <property type="protein sequence ID" value="OGK16484.1"/>
    <property type="molecule type" value="Genomic_DNA"/>
</dbReference>
<dbReference type="GO" id="GO:0006412">
    <property type="term" value="P:translation"/>
    <property type="evidence" value="ECO:0007669"/>
    <property type="project" value="UniProtKB-UniRule"/>
</dbReference>
<dbReference type="Pfam" id="PF03947">
    <property type="entry name" value="Ribosomal_L2_C"/>
    <property type="match status" value="1"/>
</dbReference>
<feature type="domain" description="Large ribosomal subunit protein uL2 RNA-binding" evidence="8">
    <location>
        <begin position="36"/>
        <end position="112"/>
    </location>
</feature>
<dbReference type="InterPro" id="IPR022666">
    <property type="entry name" value="Ribosomal_uL2_RNA-bd_dom"/>
</dbReference>
<evidence type="ECO:0000256" key="1">
    <source>
        <dbReference type="ARBA" id="ARBA00005636"/>
    </source>
</evidence>
<dbReference type="PIRSF" id="PIRSF002158">
    <property type="entry name" value="Ribosomal_L2"/>
    <property type="match status" value="1"/>
</dbReference>
<evidence type="ECO:0000259" key="7">
    <source>
        <dbReference type="SMART" id="SM01382"/>
    </source>
</evidence>
<dbReference type="InterPro" id="IPR014726">
    <property type="entry name" value="Ribosomal_uL2_dom3"/>
</dbReference>
<dbReference type="GO" id="GO:0019843">
    <property type="term" value="F:rRNA binding"/>
    <property type="evidence" value="ECO:0007669"/>
    <property type="project" value="UniProtKB-UniRule"/>
</dbReference>
<feature type="compositionally biased region" description="Basic and acidic residues" evidence="6">
    <location>
        <begin position="227"/>
        <end position="238"/>
    </location>
</feature>
<dbReference type="GO" id="GO:0016740">
    <property type="term" value="F:transferase activity"/>
    <property type="evidence" value="ECO:0007669"/>
    <property type="project" value="InterPro"/>
</dbReference>
<dbReference type="Gene3D" id="2.40.50.140">
    <property type="entry name" value="Nucleic acid-binding proteins"/>
    <property type="match status" value="1"/>
</dbReference>
<dbReference type="InterPro" id="IPR022669">
    <property type="entry name" value="Ribosomal_uL2_C"/>
</dbReference>
<dbReference type="NCBIfam" id="TIGR01171">
    <property type="entry name" value="rplB_bact"/>
    <property type="match status" value="1"/>
</dbReference>
<dbReference type="InterPro" id="IPR005880">
    <property type="entry name" value="Ribosomal_uL2_bac/org-type"/>
</dbReference>
<evidence type="ECO:0000256" key="3">
    <source>
        <dbReference type="ARBA" id="ARBA00023274"/>
    </source>
</evidence>
<dbReference type="Proteomes" id="UP000178372">
    <property type="component" value="Unassembled WGS sequence"/>
</dbReference>
<dbReference type="Gene3D" id="2.30.30.30">
    <property type="match status" value="1"/>
</dbReference>
<reference evidence="9 10" key="1">
    <citation type="journal article" date="2016" name="Nat. Commun.">
        <title>Thousands of microbial genomes shed light on interconnected biogeochemical processes in an aquifer system.</title>
        <authorList>
            <person name="Anantharaman K."/>
            <person name="Brown C.T."/>
            <person name="Hug L.A."/>
            <person name="Sharon I."/>
            <person name="Castelle C.J."/>
            <person name="Probst A.J."/>
            <person name="Thomas B.C."/>
            <person name="Singh A."/>
            <person name="Wilkins M.J."/>
            <person name="Karaoz U."/>
            <person name="Brodie E.L."/>
            <person name="Williams K.H."/>
            <person name="Hubbard S.S."/>
            <person name="Banfield J.F."/>
        </authorList>
    </citation>
    <scope>NUCLEOTIDE SEQUENCE [LARGE SCALE GENOMIC DNA]</scope>
</reference>
<dbReference type="AlphaFoldDB" id="A0A1F7GCA3"/>
<evidence type="ECO:0000256" key="4">
    <source>
        <dbReference type="ARBA" id="ARBA00035242"/>
    </source>
</evidence>
<protein>
    <recommendedName>
        <fullName evidence="4 5">Large ribosomal subunit protein uL2</fullName>
    </recommendedName>
</protein>
<evidence type="ECO:0000256" key="2">
    <source>
        <dbReference type="ARBA" id="ARBA00022980"/>
    </source>
</evidence>
<sequence length="267" mass="29839">MKVTRKNTHGKKTKQIKLSRNVPQKALTLILKKNSGRNNSGKITVRHQGGRHKRYLRVIDFRRDKYDIKGQVIAIEYDPNRSSNIALIEYEDKEKRYILQPTDLKIGDTVFSGTKGSMKIGNAMSLRNVPLGVEIHNIELYPKTGAQIVKSAGTSAVVIAKDDKYADVKLPSKEVRKILLESYATIGRVSNIEHKLEKLGRAGRSRHLGIRPTVRGVAQNPRSHPHGGGEGRSGEGMHAKTPWGKPARGKKTRHHSWSNALIVKRKG</sequence>
<accession>A0A1F7GCA3</accession>
<dbReference type="PANTHER" id="PTHR13691:SF5">
    <property type="entry name" value="LARGE RIBOSOMAL SUBUNIT PROTEIN UL2M"/>
    <property type="match status" value="1"/>
</dbReference>
<dbReference type="HAMAP" id="MF_01320_B">
    <property type="entry name" value="Ribosomal_uL2_B"/>
    <property type="match status" value="1"/>
</dbReference>
<comment type="similarity">
    <text evidence="1 5">Belongs to the universal ribosomal protein uL2 family.</text>
</comment>
<dbReference type="SUPFAM" id="SSF50249">
    <property type="entry name" value="Nucleic acid-binding proteins"/>
    <property type="match status" value="1"/>
</dbReference>
<organism evidence="9 10">
    <name type="scientific">Candidatus Roizmanbacteria bacterium RIFCSPHIGHO2_01_FULL_39_12b</name>
    <dbReference type="NCBI Taxonomy" id="1802030"/>
    <lineage>
        <taxon>Bacteria</taxon>
        <taxon>Candidatus Roizmaniibacteriota</taxon>
    </lineage>
</organism>
<dbReference type="PANTHER" id="PTHR13691">
    <property type="entry name" value="RIBOSOMAL PROTEIN L2"/>
    <property type="match status" value="1"/>
</dbReference>
<dbReference type="SMART" id="SM01382">
    <property type="entry name" value="Ribosomal_L2_C"/>
    <property type="match status" value="1"/>
</dbReference>
<dbReference type="Gene3D" id="4.10.950.10">
    <property type="entry name" value="Ribosomal protein L2, domain 3"/>
    <property type="match status" value="1"/>
</dbReference>
<evidence type="ECO:0000313" key="10">
    <source>
        <dbReference type="Proteomes" id="UP000178372"/>
    </source>
</evidence>
<gene>
    <name evidence="5" type="primary">rplB</name>
    <name evidence="9" type="ORF">A2690_04000</name>
</gene>
<keyword evidence="5" id="KW-0694">RNA-binding</keyword>
<dbReference type="InterPro" id="IPR008991">
    <property type="entry name" value="Translation_prot_SH3-like_sf"/>
</dbReference>
<keyword evidence="5" id="KW-0699">rRNA-binding</keyword>
<dbReference type="InterPro" id="IPR002171">
    <property type="entry name" value="Ribosomal_uL2"/>
</dbReference>
<comment type="caution">
    <text evidence="9">The sequence shown here is derived from an EMBL/GenBank/DDBJ whole genome shotgun (WGS) entry which is preliminary data.</text>
</comment>
<dbReference type="SUPFAM" id="SSF50104">
    <property type="entry name" value="Translation proteins SH3-like domain"/>
    <property type="match status" value="1"/>
</dbReference>
<evidence type="ECO:0000256" key="6">
    <source>
        <dbReference type="SAM" id="MobiDB-lite"/>
    </source>
</evidence>
<comment type="subunit">
    <text evidence="5">Part of the 50S ribosomal subunit. Forms a bridge to the 30S subunit in the 70S ribosome.</text>
</comment>
<proteinExistence type="inferred from homology"/>
<evidence type="ECO:0000256" key="5">
    <source>
        <dbReference type="HAMAP-Rule" id="MF_01320"/>
    </source>
</evidence>